<dbReference type="RefSeq" id="XP_062644881.1">
    <property type="nucleotide sequence ID" value="XM_062796553.1"/>
</dbReference>
<dbReference type="GeneID" id="87833321"/>
<organism evidence="3 4">
    <name type="scientific">Parathielavia appendiculata</name>
    <dbReference type="NCBI Taxonomy" id="2587402"/>
    <lineage>
        <taxon>Eukaryota</taxon>
        <taxon>Fungi</taxon>
        <taxon>Dikarya</taxon>
        <taxon>Ascomycota</taxon>
        <taxon>Pezizomycotina</taxon>
        <taxon>Sordariomycetes</taxon>
        <taxon>Sordariomycetidae</taxon>
        <taxon>Sordariales</taxon>
        <taxon>Chaetomiaceae</taxon>
        <taxon>Parathielavia</taxon>
    </lineage>
</organism>
<evidence type="ECO:0000313" key="3">
    <source>
        <dbReference type="EMBL" id="KAK4121110.1"/>
    </source>
</evidence>
<feature type="compositionally biased region" description="Basic and acidic residues" evidence="2">
    <location>
        <begin position="470"/>
        <end position="486"/>
    </location>
</feature>
<protein>
    <recommendedName>
        <fullName evidence="5">Fucose-specific lectin</fullName>
    </recommendedName>
</protein>
<dbReference type="SUPFAM" id="SSF89372">
    <property type="entry name" value="Fucose-specific lectin"/>
    <property type="match status" value="1"/>
</dbReference>
<evidence type="ECO:0000313" key="4">
    <source>
        <dbReference type="Proteomes" id="UP001302602"/>
    </source>
</evidence>
<reference evidence="3" key="1">
    <citation type="journal article" date="2023" name="Mol. Phylogenet. Evol.">
        <title>Genome-scale phylogeny and comparative genomics of the fungal order Sordariales.</title>
        <authorList>
            <person name="Hensen N."/>
            <person name="Bonometti L."/>
            <person name="Westerberg I."/>
            <person name="Brannstrom I.O."/>
            <person name="Guillou S."/>
            <person name="Cros-Aarteil S."/>
            <person name="Calhoun S."/>
            <person name="Haridas S."/>
            <person name="Kuo A."/>
            <person name="Mondo S."/>
            <person name="Pangilinan J."/>
            <person name="Riley R."/>
            <person name="LaButti K."/>
            <person name="Andreopoulos B."/>
            <person name="Lipzen A."/>
            <person name="Chen C."/>
            <person name="Yan M."/>
            <person name="Daum C."/>
            <person name="Ng V."/>
            <person name="Clum A."/>
            <person name="Steindorff A."/>
            <person name="Ohm R.A."/>
            <person name="Martin F."/>
            <person name="Silar P."/>
            <person name="Natvig D.O."/>
            <person name="Lalanne C."/>
            <person name="Gautier V."/>
            <person name="Ament-Velasquez S.L."/>
            <person name="Kruys A."/>
            <person name="Hutchinson M.I."/>
            <person name="Powell A.J."/>
            <person name="Barry K."/>
            <person name="Miller A.N."/>
            <person name="Grigoriev I.V."/>
            <person name="Debuchy R."/>
            <person name="Gladieux P."/>
            <person name="Hiltunen Thoren M."/>
            <person name="Johannesson H."/>
        </authorList>
    </citation>
    <scope>NUCLEOTIDE SEQUENCE</scope>
    <source>
        <strain evidence="3">CBS 731.68</strain>
    </source>
</reference>
<dbReference type="InterPro" id="IPR012475">
    <property type="entry name" value="Fungal_lectin"/>
</dbReference>
<dbReference type="EMBL" id="MU853235">
    <property type="protein sequence ID" value="KAK4121110.1"/>
    <property type="molecule type" value="Genomic_DNA"/>
</dbReference>
<dbReference type="Proteomes" id="UP001302602">
    <property type="component" value="Unassembled WGS sequence"/>
</dbReference>
<dbReference type="AlphaFoldDB" id="A0AAN6TUR0"/>
<name>A0AAN6TUR0_9PEZI</name>
<dbReference type="Pfam" id="PF07938">
    <property type="entry name" value="Fungal_lectin"/>
    <property type="match status" value="1"/>
</dbReference>
<gene>
    <name evidence="3" type="ORF">N657DRAFT_683209</name>
</gene>
<evidence type="ECO:0008006" key="5">
    <source>
        <dbReference type="Google" id="ProtNLM"/>
    </source>
</evidence>
<reference evidence="3" key="2">
    <citation type="submission" date="2023-05" db="EMBL/GenBank/DDBJ databases">
        <authorList>
            <consortium name="Lawrence Berkeley National Laboratory"/>
            <person name="Steindorff A."/>
            <person name="Hensen N."/>
            <person name="Bonometti L."/>
            <person name="Westerberg I."/>
            <person name="Brannstrom I.O."/>
            <person name="Guillou S."/>
            <person name="Cros-Aarteil S."/>
            <person name="Calhoun S."/>
            <person name="Haridas S."/>
            <person name="Kuo A."/>
            <person name="Mondo S."/>
            <person name="Pangilinan J."/>
            <person name="Riley R."/>
            <person name="Labutti K."/>
            <person name="Andreopoulos B."/>
            <person name="Lipzen A."/>
            <person name="Chen C."/>
            <person name="Yanf M."/>
            <person name="Daum C."/>
            <person name="Ng V."/>
            <person name="Clum A."/>
            <person name="Ohm R."/>
            <person name="Martin F."/>
            <person name="Silar P."/>
            <person name="Natvig D."/>
            <person name="Lalanne C."/>
            <person name="Gautier V."/>
            <person name="Ament-Velasquez S.L."/>
            <person name="Kruys A."/>
            <person name="Hutchinson M.I."/>
            <person name="Powell A.J."/>
            <person name="Barry K."/>
            <person name="Miller A.N."/>
            <person name="Grigoriev I.V."/>
            <person name="Debuchy R."/>
            <person name="Gladieux P."/>
            <person name="Thoren M.H."/>
            <person name="Johannesson H."/>
        </authorList>
    </citation>
    <scope>NUCLEOTIDE SEQUENCE</scope>
    <source>
        <strain evidence="3">CBS 731.68</strain>
    </source>
</reference>
<evidence type="ECO:0000256" key="1">
    <source>
        <dbReference type="ARBA" id="ARBA00009042"/>
    </source>
</evidence>
<dbReference type="Gene3D" id="2.120.10.70">
    <property type="entry name" value="Fucose-specific lectin"/>
    <property type="match status" value="2"/>
</dbReference>
<accession>A0AAN6TUR0</accession>
<keyword evidence="4" id="KW-1185">Reference proteome</keyword>
<comment type="similarity">
    <text evidence="1">Belongs to the fungal fucose-specific lectin family.</text>
</comment>
<sequence>MATVTETAASHATNGVAVDASPVIAKLQAASLHAPSVVSDAPAVHDMTVSNIVVPAAKGAGDAADIPYTTFHLAACSFVHPDGRPSHIRQCCAPKPAAENGAARPREQHIRLYHSEPSHFGYNRGCDIIRESRFSTRQGWHAPAVDDLVADDVGAGSAIASVGWWVEQDVYETRVYYADKSGTLRERWNRTSFKPQVHDSFDIELPAPAKLVPPHPGWAETNLRPADTPPASTADTTFPEVKPLAGSKFAAVRSEDGTLHVYYQAADKSIHELANKGRGWTGTSAIVLTSDKAKPGSPLTAVSGGWNEMRLFFVTPNETLAGVYRDDHTRWTPIEMPAYKLLPSAMLSAVAWNYASAFFEIRIFTTDDKNDLYEYHFDRKQGGWAPAPVNINKAPAAALSPAKGTRMPLSAVAAVIVDDEWKTKVYFHPRRTIAEWDVCSKSTAFNGIPKVSAGAAARRQIEEETRAKIQAEEERKKKHDAEEAKKKQQGGPEAKKNPLPNKVTLSNPVAIIGSLTGHHPTIDDVFHKVDLPFPVTLYGHASKTLWVTENGFICLDRHTDARAHRQGQPLPSRNGIPPHALFPYWADLMIAAGKPHGVYYEVSGAAPNRHFTVEWYVTRYKHEEQYFHFNATLEEAQPDIVSFRYYDVGDGGHECTVGVQGPTAHLQYSHNQANIHRGLQITFNTHENKMHATQFRI</sequence>
<proteinExistence type="inferred from homology"/>
<comment type="caution">
    <text evidence="3">The sequence shown here is derived from an EMBL/GenBank/DDBJ whole genome shotgun (WGS) entry which is preliminary data.</text>
</comment>
<evidence type="ECO:0000256" key="2">
    <source>
        <dbReference type="SAM" id="MobiDB-lite"/>
    </source>
</evidence>
<feature type="region of interest" description="Disordered" evidence="2">
    <location>
        <begin position="470"/>
        <end position="502"/>
    </location>
</feature>